<name>A0A127BAW5_9EURY</name>
<proteinExistence type="predicted"/>
<dbReference type="PATRIC" id="fig|1609559.3.peg.1553"/>
<reference evidence="2" key="1">
    <citation type="submission" date="2015-02" db="EMBL/GenBank/DDBJ databases">
        <title>Pyrococcus kukulkanii sp. nov., a novel hyperthermophilic archaeon isolated from a deep-sea hydrothermal vent at the Guaymas Basin.</title>
        <authorList>
            <person name="Oger P.M."/>
            <person name="Callac N."/>
            <person name="Jebbar M."/>
            <person name="Godfroy A."/>
        </authorList>
    </citation>
    <scope>NUCLEOTIDE SEQUENCE [LARGE SCALE GENOMIC DNA]</scope>
    <source>
        <strain evidence="2">NCB100</strain>
    </source>
</reference>
<evidence type="ECO:0008006" key="3">
    <source>
        <dbReference type="Google" id="ProtNLM"/>
    </source>
</evidence>
<protein>
    <recommendedName>
        <fullName evidence="3">Nucleotidyltransferase</fullName>
    </recommendedName>
</protein>
<dbReference type="SUPFAM" id="SSF81301">
    <property type="entry name" value="Nucleotidyltransferase"/>
    <property type="match status" value="1"/>
</dbReference>
<reference evidence="1 2" key="2">
    <citation type="journal article" date="2016" name="Int. J. Syst. Evol. Microbiol.">
        <title>Pyrococcus kukulkanii sp. nov., a hyperthermophilic, piezophilic archaeon isolated from a deep-sea hydrothermal vent.</title>
        <authorList>
            <person name="Callac N."/>
            <person name="Oger P."/>
            <person name="Lesongeur F."/>
            <person name="Rattray J.E."/>
            <person name="Vannier P."/>
            <person name="Michoud G."/>
            <person name="Beauverger M."/>
            <person name="Gayet N."/>
            <person name="Rouxel O."/>
            <person name="Jebbar M."/>
            <person name="Godfroy A."/>
        </authorList>
    </citation>
    <scope>NUCLEOTIDE SEQUENCE [LARGE SCALE GENOMIC DNA]</scope>
    <source>
        <strain evidence="1 2">NCB100</strain>
    </source>
</reference>
<dbReference type="Gene3D" id="3.30.460.10">
    <property type="entry name" value="Beta Polymerase, domain 2"/>
    <property type="match status" value="1"/>
</dbReference>
<evidence type="ECO:0000313" key="1">
    <source>
        <dbReference type="EMBL" id="AMM54325.1"/>
    </source>
</evidence>
<dbReference type="Proteomes" id="UP000070587">
    <property type="component" value="Chromosome"/>
</dbReference>
<dbReference type="EMBL" id="CP010835">
    <property type="protein sequence ID" value="AMM54325.1"/>
    <property type="molecule type" value="Genomic_DNA"/>
</dbReference>
<dbReference type="AlphaFoldDB" id="A0A127BAW5"/>
<accession>A0A127BAW5</accession>
<evidence type="ECO:0000313" key="2">
    <source>
        <dbReference type="Proteomes" id="UP000070587"/>
    </source>
</evidence>
<dbReference type="InterPro" id="IPR043519">
    <property type="entry name" value="NT_sf"/>
</dbReference>
<gene>
    <name evidence="1" type="ORF">TQ32_07410</name>
</gene>
<dbReference type="KEGG" id="pyc:TQ32_07410"/>
<sequence>MPSPQGKTMKEIIRKVSEEILRKYGSKLIMLIGFGSAFERDRPNDIDIVVVVKDSEPNSVIQEIENLITMLSEQNNIKIANNVVRLSEFLFDLLYNGNPIAFNALFKGTPIYGEDVFISLHKFAKLVYGSVITDETFKALISEELRDVKLGLTQCELLLQKLATKLYVAVTLTSQAWVLKNKGKIVFNVGQIEEELEDEELIEILKEAKKLKTSKTVSQEDIAKLLEKLENYLN</sequence>
<organism evidence="1 2">
    <name type="scientific">Pyrococcus kukulkanii</name>
    <dbReference type="NCBI Taxonomy" id="1609559"/>
    <lineage>
        <taxon>Archaea</taxon>
        <taxon>Methanobacteriati</taxon>
        <taxon>Methanobacteriota</taxon>
        <taxon>Thermococci</taxon>
        <taxon>Thermococcales</taxon>
        <taxon>Thermococcaceae</taxon>
        <taxon>Pyrococcus</taxon>
    </lineage>
</organism>